<dbReference type="PANTHER" id="PTHR22777:SF17">
    <property type="entry name" value="UPF0053 PROTEIN SLL0260"/>
    <property type="match status" value="1"/>
</dbReference>
<dbReference type="InterPro" id="IPR046342">
    <property type="entry name" value="CBS_dom_sf"/>
</dbReference>
<dbReference type="Gene3D" id="3.30.465.10">
    <property type="match status" value="1"/>
</dbReference>
<dbReference type="InterPro" id="IPR000644">
    <property type="entry name" value="CBS_dom"/>
</dbReference>
<evidence type="ECO:0000256" key="10">
    <source>
        <dbReference type="SAM" id="Phobius"/>
    </source>
</evidence>
<evidence type="ECO:0000256" key="9">
    <source>
        <dbReference type="PROSITE-ProRule" id="PRU01193"/>
    </source>
</evidence>
<gene>
    <name evidence="13" type="ORF">WMO41_10760</name>
</gene>
<dbReference type="PROSITE" id="PS51371">
    <property type="entry name" value="CBS"/>
    <property type="match status" value="1"/>
</dbReference>
<dbReference type="RefSeq" id="WP_177291394.1">
    <property type="nucleotide sequence ID" value="NZ_JBBMFJ010000022.1"/>
</dbReference>
<keyword evidence="6 8" id="KW-0129">CBS domain</keyword>
<dbReference type="Pfam" id="PF01595">
    <property type="entry name" value="CNNM"/>
    <property type="match status" value="1"/>
</dbReference>
<name>A0ABV1HMT6_9FIRM</name>
<dbReference type="SUPFAM" id="SSF54631">
    <property type="entry name" value="CBS-domain pair"/>
    <property type="match status" value="1"/>
</dbReference>
<feature type="transmembrane region" description="Helical" evidence="10">
    <location>
        <begin position="130"/>
        <end position="159"/>
    </location>
</feature>
<dbReference type="SUPFAM" id="SSF56176">
    <property type="entry name" value="FAD-binding/transporter-associated domain-like"/>
    <property type="match status" value="1"/>
</dbReference>
<dbReference type="InterPro" id="IPR044751">
    <property type="entry name" value="Ion_transp-like_CBS"/>
</dbReference>
<dbReference type="InterPro" id="IPR016169">
    <property type="entry name" value="FAD-bd_PCMH_sub2"/>
</dbReference>
<dbReference type="InterPro" id="IPR002550">
    <property type="entry name" value="CNNM"/>
</dbReference>
<evidence type="ECO:0000256" key="6">
    <source>
        <dbReference type="ARBA" id="ARBA00023122"/>
    </source>
</evidence>
<keyword evidence="7 9" id="KW-0472">Membrane</keyword>
<evidence type="ECO:0000313" key="13">
    <source>
        <dbReference type="EMBL" id="MEQ2563634.1"/>
    </source>
</evidence>
<evidence type="ECO:0000256" key="4">
    <source>
        <dbReference type="ARBA" id="ARBA00022737"/>
    </source>
</evidence>
<reference evidence="13 14" key="1">
    <citation type="submission" date="2024-03" db="EMBL/GenBank/DDBJ databases">
        <title>Human intestinal bacterial collection.</title>
        <authorList>
            <person name="Pauvert C."/>
            <person name="Hitch T.C.A."/>
            <person name="Clavel T."/>
        </authorList>
    </citation>
    <scope>NUCLEOTIDE SEQUENCE [LARGE SCALE GENOMIC DNA]</scope>
    <source>
        <strain evidence="13 14">CLA-AP-H27</strain>
    </source>
</reference>
<dbReference type="SMART" id="SM01091">
    <property type="entry name" value="CorC_HlyC"/>
    <property type="match status" value="1"/>
</dbReference>
<organism evidence="13 14">
    <name type="scientific">Ventrimonas faecis</name>
    <dbReference type="NCBI Taxonomy" id="3133170"/>
    <lineage>
        <taxon>Bacteria</taxon>
        <taxon>Bacillati</taxon>
        <taxon>Bacillota</taxon>
        <taxon>Clostridia</taxon>
        <taxon>Lachnospirales</taxon>
        <taxon>Lachnospiraceae</taxon>
        <taxon>Ventrimonas</taxon>
    </lineage>
</organism>
<accession>A0ABV1HMT6</accession>
<dbReference type="InterPro" id="IPR005170">
    <property type="entry name" value="Transptr-assoc_dom"/>
</dbReference>
<feature type="domain" description="CNNM transmembrane" evidence="12">
    <location>
        <begin position="4"/>
        <end position="192"/>
    </location>
</feature>
<evidence type="ECO:0000256" key="1">
    <source>
        <dbReference type="ARBA" id="ARBA00004141"/>
    </source>
</evidence>
<comment type="similarity">
    <text evidence="2">Belongs to the UPF0053 family.</text>
</comment>
<dbReference type="EMBL" id="JBBMFJ010000022">
    <property type="protein sequence ID" value="MEQ2563634.1"/>
    <property type="molecule type" value="Genomic_DNA"/>
</dbReference>
<dbReference type="PANTHER" id="PTHR22777">
    <property type="entry name" value="HEMOLYSIN-RELATED"/>
    <property type="match status" value="1"/>
</dbReference>
<evidence type="ECO:0000256" key="5">
    <source>
        <dbReference type="ARBA" id="ARBA00022989"/>
    </source>
</evidence>
<dbReference type="PROSITE" id="PS51846">
    <property type="entry name" value="CNNM"/>
    <property type="match status" value="1"/>
</dbReference>
<comment type="subcellular location">
    <subcellularLocation>
        <location evidence="1">Membrane</location>
        <topology evidence="1">Multi-pass membrane protein</topology>
    </subcellularLocation>
</comment>
<feature type="domain" description="CBS" evidence="11">
    <location>
        <begin position="211"/>
        <end position="273"/>
    </location>
</feature>
<dbReference type="Proteomes" id="UP001437460">
    <property type="component" value="Unassembled WGS sequence"/>
</dbReference>
<dbReference type="Pfam" id="PF03471">
    <property type="entry name" value="CorC_HlyC"/>
    <property type="match status" value="1"/>
</dbReference>
<dbReference type="CDD" id="cd04590">
    <property type="entry name" value="CBS_pair_CorC_HlyC_assoc"/>
    <property type="match status" value="1"/>
</dbReference>
<evidence type="ECO:0000313" key="14">
    <source>
        <dbReference type="Proteomes" id="UP001437460"/>
    </source>
</evidence>
<keyword evidence="3 9" id="KW-0812">Transmembrane</keyword>
<sequence>MLDSGDSTGIQLAAVIILLMLSAFFSSAETALTTVNKVRVRTLAEGGDKRAAMVAAVIEDPAKMLSTILIGNNIVNLSASSLMTTLTLRLFGNAAVGVATGVLTLLILVFGEITPKTMSTLYAEKISFAYAGIIHVLMVVLTPVIVIVNKLSMGVLFLLRVDPNKKQEPMTEDELRTIVEVSHEEGVIESEEKKMINNVFDFGDAVAKDVMVPRIDMVMVEVNATFSELMELFQKERFTRIPVYEENTDNVIGIVNMKDFILFDHEKEKNFSIRDYLRQPLYTYEYKKTAELMLEMRKTFNNIVIVLDEYGATAGLITLEDMLEEIVGEIRDEYDQDEEDEVKEIGPDEYLVNGSAKLDDLNDRLGLELESEDYDSIGGLVIGLLDHLPEEGEEVDYENLHLKVEEMDKNRVGKIRIQIHHPEETEDKEEEKAAE</sequence>
<feature type="transmembrane region" description="Helical" evidence="10">
    <location>
        <begin position="12"/>
        <end position="32"/>
    </location>
</feature>
<evidence type="ECO:0000256" key="8">
    <source>
        <dbReference type="PROSITE-ProRule" id="PRU00703"/>
    </source>
</evidence>
<dbReference type="Gene3D" id="3.10.580.10">
    <property type="entry name" value="CBS-domain"/>
    <property type="match status" value="1"/>
</dbReference>
<evidence type="ECO:0000259" key="11">
    <source>
        <dbReference type="PROSITE" id="PS51371"/>
    </source>
</evidence>
<dbReference type="InterPro" id="IPR036318">
    <property type="entry name" value="FAD-bd_PCMH-like_sf"/>
</dbReference>
<feature type="transmembrane region" description="Helical" evidence="10">
    <location>
        <begin position="90"/>
        <end position="110"/>
    </location>
</feature>
<keyword evidence="4" id="KW-0677">Repeat</keyword>
<protein>
    <submittedName>
        <fullName evidence="13">Hemolysin family protein</fullName>
    </submittedName>
</protein>
<proteinExistence type="inferred from homology"/>
<dbReference type="Pfam" id="PF00571">
    <property type="entry name" value="CBS"/>
    <property type="match status" value="2"/>
</dbReference>
<evidence type="ECO:0000259" key="12">
    <source>
        <dbReference type="PROSITE" id="PS51846"/>
    </source>
</evidence>
<evidence type="ECO:0000256" key="3">
    <source>
        <dbReference type="ARBA" id="ARBA00022692"/>
    </source>
</evidence>
<keyword evidence="5 9" id="KW-1133">Transmembrane helix</keyword>
<comment type="caution">
    <text evidence="13">The sequence shown here is derived from an EMBL/GenBank/DDBJ whole genome shotgun (WGS) entry which is preliminary data.</text>
</comment>
<evidence type="ECO:0000256" key="2">
    <source>
        <dbReference type="ARBA" id="ARBA00006337"/>
    </source>
</evidence>
<evidence type="ECO:0000256" key="7">
    <source>
        <dbReference type="ARBA" id="ARBA00023136"/>
    </source>
</evidence>
<keyword evidence="14" id="KW-1185">Reference proteome</keyword>